<evidence type="ECO:0000256" key="19">
    <source>
        <dbReference type="ARBA" id="ARBA00023034"/>
    </source>
</evidence>
<evidence type="ECO:0000256" key="10">
    <source>
        <dbReference type="ARBA" id="ARBA00022679"/>
    </source>
</evidence>
<dbReference type="PROSITE" id="PS00478">
    <property type="entry name" value="LIM_DOMAIN_1"/>
    <property type="match status" value="1"/>
</dbReference>
<evidence type="ECO:0000256" key="24">
    <source>
        <dbReference type="ARBA" id="ARBA00055254"/>
    </source>
</evidence>
<dbReference type="PANTHER" id="PTHR12865">
    <property type="entry name" value="PHOSPHATIDYLINOSITOL 4-KINASE TYPE-II"/>
    <property type="match status" value="1"/>
</dbReference>
<dbReference type="GO" id="GO:0031901">
    <property type="term" value="C:early endosome membrane"/>
    <property type="evidence" value="ECO:0007669"/>
    <property type="project" value="UniProtKB-SubCell"/>
</dbReference>
<keyword evidence="20 25" id="KW-0440">LIM domain</keyword>
<organism evidence="29 30">
    <name type="scientific">Liparis tanakae</name>
    <name type="common">Tanaka's snailfish</name>
    <dbReference type="NCBI Taxonomy" id="230148"/>
    <lineage>
        <taxon>Eukaryota</taxon>
        <taxon>Metazoa</taxon>
        <taxon>Chordata</taxon>
        <taxon>Craniata</taxon>
        <taxon>Vertebrata</taxon>
        <taxon>Euteleostomi</taxon>
        <taxon>Actinopterygii</taxon>
        <taxon>Neopterygii</taxon>
        <taxon>Teleostei</taxon>
        <taxon>Neoteleostei</taxon>
        <taxon>Acanthomorphata</taxon>
        <taxon>Eupercaria</taxon>
        <taxon>Perciformes</taxon>
        <taxon>Cottioidei</taxon>
        <taxon>Cottales</taxon>
        <taxon>Liparidae</taxon>
        <taxon>Liparis</taxon>
    </lineage>
</organism>
<evidence type="ECO:0000256" key="20">
    <source>
        <dbReference type="ARBA" id="ARBA00023038"/>
    </source>
</evidence>
<evidence type="ECO:0000256" key="5">
    <source>
        <dbReference type="ARBA" id="ARBA00004586"/>
    </source>
</evidence>
<evidence type="ECO:0000256" key="14">
    <source>
        <dbReference type="ARBA" id="ARBA00022777"/>
    </source>
</evidence>
<keyword evidence="30" id="KW-1185">Reference proteome</keyword>
<keyword evidence="12 26" id="KW-0547">Nucleotide-binding</keyword>
<dbReference type="OrthoDB" id="3349449at2759"/>
<evidence type="ECO:0000256" key="26">
    <source>
        <dbReference type="RuleBase" id="RU367084"/>
    </source>
</evidence>
<dbReference type="PROSITE" id="PS50023">
    <property type="entry name" value="LIM_DOMAIN_2"/>
    <property type="match status" value="1"/>
</dbReference>
<dbReference type="GO" id="GO:0005524">
    <property type="term" value="F:ATP binding"/>
    <property type="evidence" value="ECO:0007669"/>
    <property type="project" value="UniProtKB-UniRule"/>
</dbReference>
<keyword evidence="8" id="KW-0488">Methylation</keyword>
<keyword evidence="10 26" id="KW-0808">Transferase</keyword>
<comment type="caution">
    <text evidence="29">The sequence shown here is derived from an EMBL/GenBank/DDBJ whole genome shotgun (WGS) entry which is preliminary data.</text>
</comment>
<evidence type="ECO:0000256" key="15">
    <source>
        <dbReference type="ARBA" id="ARBA00022824"/>
    </source>
</evidence>
<dbReference type="CDD" id="cd09401">
    <property type="entry name" value="LIM_TLP_like"/>
    <property type="match status" value="1"/>
</dbReference>
<evidence type="ECO:0000256" key="1">
    <source>
        <dbReference type="ARBA" id="ARBA00004146"/>
    </source>
</evidence>
<evidence type="ECO:0000256" key="16">
    <source>
        <dbReference type="ARBA" id="ARBA00022833"/>
    </source>
</evidence>
<comment type="similarity">
    <text evidence="6 26">Belongs to the PI3/PI4-kinase family. Type II PI4K subfamily.</text>
</comment>
<evidence type="ECO:0000256" key="18">
    <source>
        <dbReference type="ARBA" id="ARBA00022990"/>
    </source>
</evidence>
<evidence type="ECO:0000256" key="6">
    <source>
        <dbReference type="ARBA" id="ARBA00008941"/>
    </source>
</evidence>
<evidence type="ECO:0000256" key="7">
    <source>
        <dbReference type="ARBA" id="ARBA00022475"/>
    </source>
</evidence>
<evidence type="ECO:0000313" key="30">
    <source>
        <dbReference type="Proteomes" id="UP000314294"/>
    </source>
</evidence>
<keyword evidence="9" id="KW-0963">Cytoplasm</keyword>
<evidence type="ECO:0000256" key="23">
    <source>
        <dbReference type="ARBA" id="ARBA00036767"/>
    </source>
</evidence>
<keyword evidence="18" id="KW-0007">Acetylation</keyword>
<dbReference type="InterPro" id="IPR039756">
    <property type="entry name" value="Lsb6/PI4K2"/>
</dbReference>
<comment type="subcellular location">
    <subcellularLocation>
        <location evidence="2">Cell membrane</location>
    </subcellularLocation>
    <subcellularLocation>
        <location evidence="4">Cytoplasm</location>
        <location evidence="4">Cytosol</location>
    </subcellularLocation>
    <subcellularLocation>
        <location evidence="1">Early endosome membrane</location>
    </subcellularLocation>
    <subcellularLocation>
        <location evidence="5">Endoplasmic reticulum membrane</location>
    </subcellularLocation>
    <subcellularLocation>
        <location evidence="3">Golgi apparatus membrane</location>
        <topology evidence="3">Peripheral membrane protein</topology>
    </subcellularLocation>
    <subcellularLocation>
        <location evidence="26">Membrane</location>
        <topology evidence="26">Peripheral membrane protein</topology>
    </subcellularLocation>
</comment>
<dbReference type="GO" id="GO:0000139">
    <property type="term" value="C:Golgi membrane"/>
    <property type="evidence" value="ECO:0007669"/>
    <property type="project" value="UniProtKB-SubCell"/>
</dbReference>
<dbReference type="GO" id="GO:0007032">
    <property type="term" value="P:endosome organization"/>
    <property type="evidence" value="ECO:0007669"/>
    <property type="project" value="TreeGrafter"/>
</dbReference>
<keyword evidence="19" id="KW-0333">Golgi apparatus</keyword>
<keyword evidence="7" id="KW-1003">Cell membrane</keyword>
<evidence type="ECO:0000256" key="13">
    <source>
        <dbReference type="ARBA" id="ARBA00022753"/>
    </source>
</evidence>
<evidence type="ECO:0000256" key="11">
    <source>
        <dbReference type="ARBA" id="ARBA00022723"/>
    </source>
</evidence>
<dbReference type="EMBL" id="SRLO01000436">
    <property type="protein sequence ID" value="TNN56137.1"/>
    <property type="molecule type" value="Genomic_DNA"/>
</dbReference>
<evidence type="ECO:0000259" key="27">
    <source>
        <dbReference type="PROSITE" id="PS50023"/>
    </source>
</evidence>
<evidence type="ECO:0000256" key="9">
    <source>
        <dbReference type="ARBA" id="ARBA00022490"/>
    </source>
</evidence>
<dbReference type="GO" id="GO:0005789">
    <property type="term" value="C:endoplasmic reticulum membrane"/>
    <property type="evidence" value="ECO:0007669"/>
    <property type="project" value="UniProtKB-SubCell"/>
</dbReference>
<keyword evidence="13" id="KW-0967">Endosome</keyword>
<protein>
    <recommendedName>
        <fullName evidence="26">Phosphatidylinositol 4-kinase type 2</fullName>
        <ecNumber evidence="26">2.7.1.67</ecNumber>
    </recommendedName>
</protein>
<sequence>MVGYCPICGKPVYFGEKKRSLGRDYHPLCLKCQKCNRQLTPGQHAEYDEKPYCSHCYLKMFGPRGAGGDFNHFPDDPEFADIVQRAEQAIENGLTESGPQGGSALLSASRDALKSAEKGYLSEAAASLVDTKLGLGVVPKTKVVYLASDTFHYSAIDRAKSKGKKYALEKVPKVGSFQLFVEGYREADFWLRRFEAEPLPENIRKQLQSQFERLVVLDYVIRNTDRGNDNWLIKYEKPGGDADRHKDAEWTEKSSASCVKIAAIDNGLAFPFKHPDEWRAYPFHWAWLPQAKVAFSQETRDLVLSRLSDMNFVQDLCEDLYEMFKTDKGFDKTMFERQMSVMRGQVLNLTQALKDGKSPIQLVQMPRVVVERSRSGGHGRVVTLGNAFTQTFHCKRPFFTSW</sequence>
<keyword evidence="16 25" id="KW-0862">Zinc</keyword>
<evidence type="ECO:0000256" key="12">
    <source>
        <dbReference type="ARBA" id="ARBA00022741"/>
    </source>
</evidence>
<evidence type="ECO:0000256" key="25">
    <source>
        <dbReference type="PROSITE-ProRule" id="PRU00125"/>
    </source>
</evidence>
<dbReference type="AlphaFoldDB" id="A0A4Z2GRD4"/>
<name>A0A4Z2GRD4_9TELE</name>
<evidence type="ECO:0000256" key="22">
    <source>
        <dbReference type="ARBA" id="ARBA00023136"/>
    </source>
</evidence>
<evidence type="ECO:0000256" key="17">
    <source>
        <dbReference type="ARBA" id="ARBA00022840"/>
    </source>
</evidence>
<comment type="catalytic activity">
    <reaction evidence="23">
        <text>a 1,2-diacyl-sn-glycero-3-phospho-(1D-myo-inositol) + ATP = a 1,2-diacyl-sn-glycero-3-phospho-(1D-myo-inositol 4-phosphate) + ADP + H(+)</text>
        <dbReference type="Rhea" id="RHEA:19877"/>
        <dbReference type="ChEBI" id="CHEBI:15378"/>
        <dbReference type="ChEBI" id="CHEBI:30616"/>
        <dbReference type="ChEBI" id="CHEBI:57880"/>
        <dbReference type="ChEBI" id="CHEBI:58178"/>
        <dbReference type="ChEBI" id="CHEBI:456216"/>
        <dbReference type="EC" id="2.7.1.67"/>
    </reaction>
    <physiologicalReaction direction="left-to-right" evidence="23">
        <dbReference type="Rhea" id="RHEA:19878"/>
    </physiologicalReaction>
</comment>
<dbReference type="GO" id="GO:0005765">
    <property type="term" value="C:lysosomal membrane"/>
    <property type="evidence" value="ECO:0007669"/>
    <property type="project" value="TreeGrafter"/>
</dbReference>
<dbReference type="GO" id="GO:0046854">
    <property type="term" value="P:phosphatidylinositol phosphate biosynthetic process"/>
    <property type="evidence" value="ECO:0007669"/>
    <property type="project" value="UniProtKB-UniRule"/>
</dbReference>
<dbReference type="GO" id="GO:0005802">
    <property type="term" value="C:trans-Golgi network"/>
    <property type="evidence" value="ECO:0007669"/>
    <property type="project" value="TreeGrafter"/>
</dbReference>
<dbReference type="InterPro" id="IPR000403">
    <property type="entry name" value="PI3/4_kinase_cat_dom"/>
</dbReference>
<evidence type="ECO:0000256" key="21">
    <source>
        <dbReference type="ARBA" id="ARBA00023098"/>
    </source>
</evidence>
<gene>
    <name evidence="29" type="primary">pi4k2b_0</name>
    <name evidence="29" type="ORF">EYF80_033687</name>
</gene>
<keyword evidence="17 26" id="KW-0067">ATP-binding</keyword>
<keyword evidence="15" id="KW-0256">Endoplasmic reticulum</keyword>
<dbReference type="GO" id="GO:0007030">
    <property type="term" value="P:Golgi organization"/>
    <property type="evidence" value="ECO:0007669"/>
    <property type="project" value="TreeGrafter"/>
</dbReference>
<dbReference type="PROSITE" id="PS50290">
    <property type="entry name" value="PI3_4_KINASE_3"/>
    <property type="match status" value="1"/>
</dbReference>
<dbReference type="GO" id="GO:0004430">
    <property type="term" value="F:1-phosphatidylinositol 4-kinase activity"/>
    <property type="evidence" value="ECO:0007669"/>
    <property type="project" value="UniProtKB-UniRule"/>
</dbReference>
<dbReference type="Pfam" id="PF00454">
    <property type="entry name" value="PI3_PI4_kinase"/>
    <property type="match status" value="1"/>
</dbReference>
<dbReference type="PANTHER" id="PTHR12865:SF6">
    <property type="entry name" value="PHOSPHATIDYLINOSITOL 4-KINASE TYPE 2-BETA"/>
    <property type="match status" value="1"/>
</dbReference>
<dbReference type="Proteomes" id="UP000314294">
    <property type="component" value="Unassembled WGS sequence"/>
</dbReference>
<proteinExistence type="inferred from homology"/>
<dbReference type="GO" id="GO:0005886">
    <property type="term" value="C:plasma membrane"/>
    <property type="evidence" value="ECO:0007669"/>
    <property type="project" value="UniProtKB-SubCell"/>
</dbReference>
<evidence type="ECO:0000256" key="3">
    <source>
        <dbReference type="ARBA" id="ARBA00004395"/>
    </source>
</evidence>
<reference evidence="29 30" key="1">
    <citation type="submission" date="2019-03" db="EMBL/GenBank/DDBJ databases">
        <title>First draft genome of Liparis tanakae, snailfish: a comprehensive survey of snailfish specific genes.</title>
        <authorList>
            <person name="Kim W."/>
            <person name="Song I."/>
            <person name="Jeong J.-H."/>
            <person name="Kim D."/>
            <person name="Kim S."/>
            <person name="Ryu S."/>
            <person name="Song J.Y."/>
            <person name="Lee S.K."/>
        </authorList>
    </citation>
    <scope>NUCLEOTIDE SEQUENCE [LARGE SCALE GENOMIC DNA]</scope>
    <source>
        <tissue evidence="29">Muscle</tissue>
    </source>
</reference>
<evidence type="ECO:0000256" key="4">
    <source>
        <dbReference type="ARBA" id="ARBA00004514"/>
    </source>
</evidence>
<dbReference type="FunFam" id="2.10.110.10:FF:000054">
    <property type="entry name" value="Cysteine-rich protein 1"/>
    <property type="match status" value="1"/>
</dbReference>
<feature type="domain" description="PI3K/PI4K catalytic" evidence="28">
    <location>
        <begin position="73"/>
        <end position="372"/>
    </location>
</feature>
<dbReference type="Pfam" id="PF00412">
    <property type="entry name" value="LIM"/>
    <property type="match status" value="1"/>
</dbReference>
<evidence type="ECO:0000256" key="8">
    <source>
        <dbReference type="ARBA" id="ARBA00022481"/>
    </source>
</evidence>
<evidence type="ECO:0000313" key="29">
    <source>
        <dbReference type="EMBL" id="TNN56137.1"/>
    </source>
</evidence>
<dbReference type="EC" id="2.7.1.67" evidence="26"/>
<feature type="domain" description="LIM zinc-binding" evidence="27">
    <location>
        <begin position="3"/>
        <end position="63"/>
    </location>
</feature>
<evidence type="ECO:0000256" key="2">
    <source>
        <dbReference type="ARBA" id="ARBA00004236"/>
    </source>
</evidence>
<evidence type="ECO:0000259" key="28">
    <source>
        <dbReference type="PROSITE" id="PS50290"/>
    </source>
</evidence>
<keyword evidence="11 25" id="KW-0479">Metal-binding</keyword>
<dbReference type="SMART" id="SM00132">
    <property type="entry name" value="LIM"/>
    <property type="match status" value="1"/>
</dbReference>
<keyword evidence="14 26" id="KW-0418">Kinase</keyword>
<keyword evidence="21" id="KW-0443">Lipid metabolism</keyword>
<comment type="function">
    <text evidence="24">Seems to have a role in zinc absorption and may function as an intracellular zinc transport protein.</text>
</comment>
<accession>A0A4Z2GRD4</accession>
<dbReference type="Gene3D" id="2.10.110.10">
    <property type="entry name" value="Cysteine Rich Protein"/>
    <property type="match status" value="1"/>
</dbReference>
<keyword evidence="22 26" id="KW-0472">Membrane</keyword>
<dbReference type="InterPro" id="IPR001781">
    <property type="entry name" value="Znf_LIM"/>
</dbReference>
<dbReference type="GO" id="GO:0046872">
    <property type="term" value="F:metal ion binding"/>
    <property type="evidence" value="ECO:0007669"/>
    <property type="project" value="UniProtKB-KW"/>
</dbReference>
<dbReference type="GO" id="GO:0005829">
    <property type="term" value="C:cytosol"/>
    <property type="evidence" value="ECO:0007669"/>
    <property type="project" value="UniProtKB-SubCell"/>
</dbReference>
<dbReference type="SUPFAM" id="SSF57716">
    <property type="entry name" value="Glucocorticoid receptor-like (DNA-binding domain)"/>
    <property type="match status" value="2"/>
</dbReference>